<comment type="caution">
    <text evidence="2">The sequence shown here is derived from an EMBL/GenBank/DDBJ whole genome shotgun (WGS) entry which is preliminary data.</text>
</comment>
<dbReference type="EMBL" id="QNTQ01000006">
    <property type="protein sequence ID" value="RBI85871.1"/>
    <property type="molecule type" value="Genomic_DNA"/>
</dbReference>
<dbReference type="PRINTS" id="PR00111">
    <property type="entry name" value="ABHYDROLASE"/>
</dbReference>
<dbReference type="InterPro" id="IPR000073">
    <property type="entry name" value="AB_hydrolase_1"/>
</dbReference>
<reference evidence="2 3" key="1">
    <citation type="submission" date="2018-07" db="EMBL/GenBank/DDBJ databases">
        <title>Rhodosalinus sp. strain E84T genomic sequence and assembly.</title>
        <authorList>
            <person name="Liu Z.-W."/>
            <person name="Lu D.-C."/>
        </authorList>
    </citation>
    <scope>NUCLEOTIDE SEQUENCE [LARGE SCALE GENOMIC DNA]</scope>
    <source>
        <strain evidence="2 3">E84</strain>
    </source>
</reference>
<protein>
    <submittedName>
        <fullName evidence="2">Alpha/beta hydrolase</fullName>
    </submittedName>
</protein>
<dbReference type="PANTHER" id="PTHR43798:SF33">
    <property type="entry name" value="HYDROLASE, PUTATIVE (AFU_ORTHOLOGUE AFUA_2G14860)-RELATED"/>
    <property type="match status" value="1"/>
</dbReference>
<dbReference type="OrthoDB" id="7267294at2"/>
<sequence length="307" mass="33922">MGWWLVLLLALAAPFARERLRPEIDARARRDAPGEIAPLPQGGTHYRWLGASRGPVAVCVHGLTTPSFVWEGLAPRLGALGFRVLVYDLYGRGFSDRAEGRQNAAFFVRQLEALLADQDVETSEVTLLGYSMGGAICTAFAAEHPEIDRLILIAPAGVRENLGWQARLVRDLPILGDWAFHLFFPRQLRQGIEAERALPASVPDIHDRQLAELRRRGFLPSVISSIRGILARSMAAEHRRIAETGLPVLALWGESDTLVPKASLGQLAQWNRGTVQEVIEGAGHGLPYTHTDEVARQIARFVEERPN</sequence>
<dbReference type="RefSeq" id="WP_113289130.1">
    <property type="nucleotide sequence ID" value="NZ_QNTQ01000006.1"/>
</dbReference>
<dbReference type="Proteomes" id="UP000253370">
    <property type="component" value="Unassembled WGS sequence"/>
</dbReference>
<proteinExistence type="predicted"/>
<evidence type="ECO:0000313" key="3">
    <source>
        <dbReference type="Proteomes" id="UP000253370"/>
    </source>
</evidence>
<gene>
    <name evidence="2" type="ORF">DRV85_09130</name>
</gene>
<dbReference type="SUPFAM" id="SSF53474">
    <property type="entry name" value="alpha/beta-Hydrolases"/>
    <property type="match status" value="1"/>
</dbReference>
<evidence type="ECO:0000259" key="1">
    <source>
        <dbReference type="Pfam" id="PF00561"/>
    </source>
</evidence>
<name>A0A365UAV2_9RHOB</name>
<dbReference type="GO" id="GO:0047372">
    <property type="term" value="F:monoacylglycerol lipase activity"/>
    <property type="evidence" value="ECO:0007669"/>
    <property type="project" value="TreeGrafter"/>
</dbReference>
<dbReference type="GO" id="GO:0016020">
    <property type="term" value="C:membrane"/>
    <property type="evidence" value="ECO:0007669"/>
    <property type="project" value="TreeGrafter"/>
</dbReference>
<dbReference type="Pfam" id="PF00561">
    <property type="entry name" value="Abhydrolase_1"/>
    <property type="match status" value="1"/>
</dbReference>
<dbReference type="InterPro" id="IPR029058">
    <property type="entry name" value="AB_hydrolase_fold"/>
</dbReference>
<dbReference type="GO" id="GO:0046464">
    <property type="term" value="P:acylglycerol catabolic process"/>
    <property type="evidence" value="ECO:0007669"/>
    <property type="project" value="TreeGrafter"/>
</dbReference>
<keyword evidence="3" id="KW-1185">Reference proteome</keyword>
<keyword evidence="2" id="KW-0378">Hydrolase</keyword>
<accession>A0A365UAV2</accession>
<dbReference type="InterPro" id="IPR050266">
    <property type="entry name" value="AB_hydrolase_sf"/>
</dbReference>
<dbReference type="PANTHER" id="PTHR43798">
    <property type="entry name" value="MONOACYLGLYCEROL LIPASE"/>
    <property type="match status" value="1"/>
</dbReference>
<evidence type="ECO:0000313" key="2">
    <source>
        <dbReference type="EMBL" id="RBI85871.1"/>
    </source>
</evidence>
<dbReference type="Gene3D" id="3.40.50.1820">
    <property type="entry name" value="alpha/beta hydrolase"/>
    <property type="match status" value="1"/>
</dbReference>
<feature type="domain" description="AB hydrolase-1" evidence="1">
    <location>
        <begin position="58"/>
        <end position="290"/>
    </location>
</feature>
<dbReference type="AlphaFoldDB" id="A0A365UAV2"/>
<organism evidence="2 3">
    <name type="scientific">Rhodosalinus halophilus</name>
    <dbReference type="NCBI Taxonomy" id="2259333"/>
    <lineage>
        <taxon>Bacteria</taxon>
        <taxon>Pseudomonadati</taxon>
        <taxon>Pseudomonadota</taxon>
        <taxon>Alphaproteobacteria</taxon>
        <taxon>Rhodobacterales</taxon>
        <taxon>Paracoccaceae</taxon>
        <taxon>Rhodosalinus</taxon>
    </lineage>
</organism>